<evidence type="ECO:0000313" key="12">
    <source>
        <dbReference type="EMBL" id="KRO11121.1"/>
    </source>
</evidence>
<evidence type="ECO:0000256" key="10">
    <source>
        <dbReference type="ARBA" id="ARBA00048567"/>
    </source>
</evidence>
<comment type="cofactor">
    <cofactor evidence="11">
        <name>Mg(2+)</name>
        <dbReference type="ChEBI" id="CHEBI:18420"/>
    </cofactor>
    <text evidence="11">Binds 1 Mg(2+) ion per subunit.</text>
</comment>
<keyword evidence="4 11" id="KW-0028">Amino-acid biosynthesis</keyword>
<evidence type="ECO:0000256" key="8">
    <source>
        <dbReference type="ARBA" id="ARBA00022840"/>
    </source>
</evidence>
<comment type="pathway">
    <text evidence="1 11">Metabolic intermediate biosynthesis; chorismate biosynthesis; chorismate from D-erythrose 4-phosphate and phosphoenolpyruvate: step 5/7.</text>
</comment>
<name>A0ABR5Q7G9_9LACO</name>
<keyword evidence="9 11" id="KW-0057">Aromatic amino acid biosynthesis</keyword>
<evidence type="ECO:0000256" key="9">
    <source>
        <dbReference type="ARBA" id="ARBA00023141"/>
    </source>
</evidence>
<evidence type="ECO:0000256" key="6">
    <source>
        <dbReference type="ARBA" id="ARBA00022741"/>
    </source>
</evidence>
<evidence type="ECO:0000256" key="2">
    <source>
        <dbReference type="ARBA" id="ARBA00006997"/>
    </source>
</evidence>
<dbReference type="EMBL" id="JQCH01000002">
    <property type="protein sequence ID" value="KRO11121.1"/>
    <property type="molecule type" value="Genomic_DNA"/>
</dbReference>
<dbReference type="InterPro" id="IPR027417">
    <property type="entry name" value="P-loop_NTPase"/>
</dbReference>
<keyword evidence="11" id="KW-0963">Cytoplasm</keyword>
<feature type="binding site" evidence="11">
    <location>
        <position position="60"/>
    </location>
    <ligand>
        <name>substrate</name>
    </ligand>
</feature>
<reference evidence="12 13" key="1">
    <citation type="journal article" date="2015" name="Genome Announc.">
        <title>Expanding the biotechnology potential of lactobacilli through comparative genomics of 213 strains and associated genera.</title>
        <authorList>
            <person name="Sun Z."/>
            <person name="Harris H.M."/>
            <person name="McCann A."/>
            <person name="Guo C."/>
            <person name="Argimon S."/>
            <person name="Zhang W."/>
            <person name="Yang X."/>
            <person name="Jeffery I.B."/>
            <person name="Cooney J.C."/>
            <person name="Kagawa T.F."/>
            <person name="Liu W."/>
            <person name="Song Y."/>
            <person name="Salvetti E."/>
            <person name="Wrobel A."/>
            <person name="Rasinkangas P."/>
            <person name="Parkhill J."/>
            <person name="Rea M.C."/>
            <person name="O'Sullivan O."/>
            <person name="Ritari J."/>
            <person name="Douillard F.P."/>
            <person name="Paul Ross R."/>
            <person name="Yang R."/>
            <person name="Briner A.E."/>
            <person name="Felis G.E."/>
            <person name="de Vos W.M."/>
            <person name="Barrangou R."/>
            <person name="Klaenhammer T.R."/>
            <person name="Caufield P.W."/>
            <person name="Cui Y."/>
            <person name="Zhang H."/>
            <person name="O'Toole P.W."/>
        </authorList>
    </citation>
    <scope>NUCLEOTIDE SEQUENCE [LARGE SCALE GENOMIC DNA]</scope>
    <source>
        <strain evidence="12 13">DSM 26202</strain>
    </source>
</reference>
<evidence type="ECO:0000313" key="13">
    <source>
        <dbReference type="Proteomes" id="UP000051884"/>
    </source>
</evidence>
<dbReference type="Gene3D" id="3.40.50.300">
    <property type="entry name" value="P-loop containing nucleotide triphosphate hydrolases"/>
    <property type="match status" value="1"/>
</dbReference>
<feature type="binding site" evidence="11">
    <location>
        <position position="36"/>
    </location>
    <ligand>
        <name>substrate</name>
    </ligand>
</feature>
<sequence>MDQMRQLVLVGFMGAGKTTVGAQLATKMNTYQRDLDQLIEQRLGETIASYFDRVGEHQFRQFETQILQEYADQSAILSTGGGIVMQTINRQILKQSSAPVVYLRTQPEELLHRLKDDLDRPLLKQMDHAAFIKLWQYREPLYQEVADVTIETDQLTPTQIVSEIINQLEMR</sequence>
<keyword evidence="7 11" id="KW-0418">Kinase</keyword>
<evidence type="ECO:0000256" key="4">
    <source>
        <dbReference type="ARBA" id="ARBA00022605"/>
    </source>
</evidence>
<dbReference type="PANTHER" id="PTHR21087:SF16">
    <property type="entry name" value="SHIKIMATE KINASE 1, CHLOROPLASTIC"/>
    <property type="match status" value="1"/>
</dbReference>
<evidence type="ECO:0000256" key="11">
    <source>
        <dbReference type="HAMAP-Rule" id="MF_00109"/>
    </source>
</evidence>
<feature type="binding site" evidence="11">
    <location>
        <position position="18"/>
    </location>
    <ligand>
        <name>Mg(2+)</name>
        <dbReference type="ChEBI" id="CHEBI:18420"/>
    </ligand>
</feature>
<keyword evidence="6 11" id="KW-0547">Nucleotide-binding</keyword>
<keyword evidence="11" id="KW-0460">Magnesium</keyword>
<feature type="binding site" evidence="11">
    <location>
        <begin position="14"/>
        <end position="19"/>
    </location>
    <ligand>
        <name>ATP</name>
        <dbReference type="ChEBI" id="CHEBI:30616"/>
    </ligand>
</feature>
<comment type="catalytic activity">
    <reaction evidence="10 11">
        <text>shikimate + ATP = 3-phosphoshikimate + ADP + H(+)</text>
        <dbReference type="Rhea" id="RHEA:13121"/>
        <dbReference type="ChEBI" id="CHEBI:15378"/>
        <dbReference type="ChEBI" id="CHEBI:30616"/>
        <dbReference type="ChEBI" id="CHEBI:36208"/>
        <dbReference type="ChEBI" id="CHEBI:145989"/>
        <dbReference type="ChEBI" id="CHEBI:456216"/>
        <dbReference type="EC" id="2.7.1.71"/>
    </reaction>
</comment>
<dbReference type="CDD" id="cd00464">
    <property type="entry name" value="SK"/>
    <property type="match status" value="1"/>
</dbReference>
<feature type="binding site" evidence="11">
    <location>
        <position position="120"/>
    </location>
    <ligand>
        <name>ATP</name>
        <dbReference type="ChEBI" id="CHEBI:30616"/>
    </ligand>
</feature>
<evidence type="ECO:0000256" key="7">
    <source>
        <dbReference type="ARBA" id="ARBA00022777"/>
    </source>
</evidence>
<dbReference type="InterPro" id="IPR031322">
    <property type="entry name" value="Shikimate/glucono_kinase"/>
</dbReference>
<proteinExistence type="inferred from homology"/>
<comment type="subunit">
    <text evidence="11">Monomer.</text>
</comment>
<evidence type="ECO:0000256" key="5">
    <source>
        <dbReference type="ARBA" id="ARBA00022679"/>
    </source>
</evidence>
<comment type="similarity">
    <text evidence="2 11">Belongs to the shikimate kinase family.</text>
</comment>
<dbReference type="InterPro" id="IPR000623">
    <property type="entry name" value="Shikimate_kinase/TSH1"/>
</dbReference>
<gene>
    <name evidence="11" type="primary">aroK</name>
    <name evidence="12" type="ORF">IV59_GL000873</name>
</gene>
<comment type="caution">
    <text evidence="11">Lacks conserved residue(s) required for the propagation of feature annotation.</text>
</comment>
<dbReference type="GO" id="GO:0016301">
    <property type="term" value="F:kinase activity"/>
    <property type="evidence" value="ECO:0007669"/>
    <property type="project" value="UniProtKB-KW"/>
</dbReference>
<accession>A0ABR5Q7G9</accession>
<organism evidence="12 13">
    <name type="scientific">Paucilactobacillus hokkaidonensis</name>
    <dbReference type="NCBI Taxonomy" id="1193095"/>
    <lineage>
        <taxon>Bacteria</taxon>
        <taxon>Bacillati</taxon>
        <taxon>Bacillota</taxon>
        <taxon>Bacilli</taxon>
        <taxon>Lactobacillales</taxon>
        <taxon>Lactobacillaceae</taxon>
        <taxon>Paucilactobacillus</taxon>
    </lineage>
</organism>
<dbReference type="PROSITE" id="PS01128">
    <property type="entry name" value="SHIKIMATE_KINASE"/>
    <property type="match status" value="1"/>
</dbReference>
<dbReference type="InterPro" id="IPR023000">
    <property type="entry name" value="Shikimate_kinase_CS"/>
</dbReference>
<evidence type="ECO:0000256" key="3">
    <source>
        <dbReference type="ARBA" id="ARBA00012154"/>
    </source>
</evidence>
<protein>
    <recommendedName>
        <fullName evidence="3 11">Shikimate kinase</fullName>
        <shortName evidence="11">SK</shortName>
        <ecNumber evidence="3 11">2.7.1.71</ecNumber>
    </recommendedName>
</protein>
<keyword evidence="8 11" id="KW-0067">ATP-binding</keyword>
<keyword evidence="5 11" id="KW-0808">Transferase</keyword>
<keyword evidence="11" id="KW-0479">Metal-binding</keyword>
<dbReference type="PRINTS" id="PR01100">
    <property type="entry name" value="SHIKIMTKNASE"/>
</dbReference>
<keyword evidence="13" id="KW-1185">Reference proteome</keyword>
<comment type="function">
    <text evidence="11">Catalyzes the specific phosphorylation of the 3-hydroxyl group of shikimic acid using ATP as a cosubstrate.</text>
</comment>
<comment type="caution">
    <text evidence="12">The sequence shown here is derived from an EMBL/GenBank/DDBJ whole genome shotgun (WGS) entry which is preliminary data.</text>
</comment>
<dbReference type="Proteomes" id="UP000051884">
    <property type="component" value="Unassembled WGS sequence"/>
</dbReference>
<dbReference type="HAMAP" id="MF_00109">
    <property type="entry name" value="Shikimate_kinase"/>
    <property type="match status" value="1"/>
</dbReference>
<evidence type="ECO:0000256" key="1">
    <source>
        <dbReference type="ARBA" id="ARBA00004842"/>
    </source>
</evidence>
<feature type="binding site" evidence="11">
    <location>
        <position position="81"/>
    </location>
    <ligand>
        <name>substrate</name>
    </ligand>
</feature>
<dbReference type="EC" id="2.7.1.71" evidence="3 11"/>
<dbReference type="SUPFAM" id="SSF52540">
    <property type="entry name" value="P-loop containing nucleoside triphosphate hydrolases"/>
    <property type="match status" value="1"/>
</dbReference>
<dbReference type="PANTHER" id="PTHR21087">
    <property type="entry name" value="SHIKIMATE KINASE"/>
    <property type="match status" value="1"/>
</dbReference>
<dbReference type="Pfam" id="PF01202">
    <property type="entry name" value="SKI"/>
    <property type="match status" value="1"/>
</dbReference>
<comment type="subcellular location">
    <subcellularLocation>
        <location evidence="11">Cytoplasm</location>
    </subcellularLocation>
</comment>
<feature type="binding site" evidence="11">
    <location>
        <position position="138"/>
    </location>
    <ligand>
        <name>substrate</name>
    </ligand>
</feature>